<feature type="compositionally biased region" description="Low complexity" evidence="1">
    <location>
        <begin position="1"/>
        <end position="13"/>
    </location>
</feature>
<evidence type="ECO:0000256" key="1">
    <source>
        <dbReference type="SAM" id="MobiDB-lite"/>
    </source>
</evidence>
<accession>A0A1G6U0U6</accession>
<proteinExistence type="predicted"/>
<organism evidence="2 3">
    <name type="scientific">Actinokineospora iranica</name>
    <dbReference type="NCBI Taxonomy" id="1271860"/>
    <lineage>
        <taxon>Bacteria</taxon>
        <taxon>Bacillati</taxon>
        <taxon>Actinomycetota</taxon>
        <taxon>Actinomycetes</taxon>
        <taxon>Pseudonocardiales</taxon>
        <taxon>Pseudonocardiaceae</taxon>
        <taxon>Actinokineospora</taxon>
    </lineage>
</organism>
<feature type="compositionally biased region" description="Polar residues" evidence="1">
    <location>
        <begin position="50"/>
        <end position="59"/>
    </location>
</feature>
<feature type="region of interest" description="Disordered" evidence="1">
    <location>
        <begin position="1"/>
        <end position="103"/>
    </location>
</feature>
<dbReference type="AlphaFoldDB" id="A0A1G6U0U6"/>
<evidence type="ECO:0000313" key="2">
    <source>
        <dbReference type="EMBL" id="SDD34165.1"/>
    </source>
</evidence>
<protein>
    <submittedName>
        <fullName evidence="2">Uncharacterized protein</fullName>
    </submittedName>
</protein>
<feature type="compositionally biased region" description="Basic and acidic residues" evidence="1">
    <location>
        <begin position="189"/>
        <end position="215"/>
    </location>
</feature>
<reference evidence="3" key="1">
    <citation type="submission" date="2016-10" db="EMBL/GenBank/DDBJ databases">
        <authorList>
            <person name="Varghese N."/>
            <person name="Submissions S."/>
        </authorList>
    </citation>
    <scope>NUCLEOTIDE SEQUENCE [LARGE SCALE GENOMIC DNA]</scope>
    <source>
        <strain evidence="3">IBRC-M 10403</strain>
    </source>
</reference>
<evidence type="ECO:0000313" key="3">
    <source>
        <dbReference type="Proteomes" id="UP000199501"/>
    </source>
</evidence>
<dbReference type="STRING" id="1271860.SAMN05216174_11014"/>
<name>A0A1G6U0U6_9PSEU</name>
<feature type="region of interest" description="Disordered" evidence="1">
    <location>
        <begin position="141"/>
        <end position="244"/>
    </location>
</feature>
<gene>
    <name evidence="2" type="ORF">SAMN05216174_11014</name>
</gene>
<dbReference type="EMBL" id="FMZZ01000010">
    <property type="protein sequence ID" value="SDD34165.1"/>
    <property type="molecule type" value="Genomic_DNA"/>
</dbReference>
<keyword evidence="3" id="KW-1185">Reference proteome</keyword>
<dbReference type="Proteomes" id="UP000199501">
    <property type="component" value="Unassembled WGS sequence"/>
</dbReference>
<feature type="compositionally biased region" description="Basic and acidic residues" evidence="1">
    <location>
        <begin position="80"/>
        <end position="93"/>
    </location>
</feature>
<sequence>MYGTTSPARAPSAHAPPPTVAPVAQRGSGANSALAGKSDGGAPGSPEAGTATSSPTNLGAASALLRPDDAAARIRRHPHSEHPPRAENEDHIGMPHLTTTGRDTEHAVVLTERVENPPVIPGGQHVAQLRLAGQGVGLGDGGVRHPIGSQLGVSGWASSAERDRRHDPGQWSGSGPPGTTAPLAAEVGDPARDRPPRAGELADGRHRARAVEHPRHGQSHGQQRHDARPSEPGTRLLRVDNHYR</sequence>